<evidence type="ECO:0000313" key="2">
    <source>
        <dbReference type="Proteomes" id="UP001597601"/>
    </source>
</evidence>
<comment type="caution">
    <text evidence="1">The sequence shown here is derived from an EMBL/GenBank/DDBJ whole genome shotgun (WGS) entry which is preliminary data.</text>
</comment>
<accession>A0ABW5XU68</accession>
<organism evidence="1 2">
    <name type="scientific">Mucilaginibacter antarcticus</name>
    <dbReference type="NCBI Taxonomy" id="1855725"/>
    <lineage>
        <taxon>Bacteria</taxon>
        <taxon>Pseudomonadati</taxon>
        <taxon>Bacteroidota</taxon>
        <taxon>Sphingobacteriia</taxon>
        <taxon>Sphingobacteriales</taxon>
        <taxon>Sphingobacteriaceae</taxon>
        <taxon>Mucilaginibacter</taxon>
    </lineage>
</organism>
<gene>
    <name evidence="1" type="ORF">ACFSYC_17390</name>
</gene>
<keyword evidence="2" id="KW-1185">Reference proteome</keyword>
<evidence type="ECO:0000313" key="1">
    <source>
        <dbReference type="EMBL" id="MFD2866473.1"/>
    </source>
</evidence>
<sequence>MKFLKFNFSHPFKGKASLVHLNKVLSINEVILIDNDGLLEIPIGTCQSGKWKLILEWQHNDNSFYFQQDFEVQKRLS</sequence>
<proteinExistence type="predicted"/>
<dbReference type="EMBL" id="JBHUON010000027">
    <property type="protein sequence ID" value="MFD2866473.1"/>
    <property type="molecule type" value="Genomic_DNA"/>
</dbReference>
<dbReference type="RefSeq" id="WP_377130115.1">
    <property type="nucleotide sequence ID" value="NZ_JBHUHN010000001.1"/>
</dbReference>
<protein>
    <submittedName>
        <fullName evidence="1">Uncharacterized protein</fullName>
    </submittedName>
</protein>
<dbReference type="Proteomes" id="UP001597601">
    <property type="component" value="Unassembled WGS sequence"/>
</dbReference>
<name>A0ABW5XU68_9SPHI</name>
<reference evidence="2" key="1">
    <citation type="journal article" date="2019" name="Int. J. Syst. Evol. Microbiol.">
        <title>The Global Catalogue of Microorganisms (GCM) 10K type strain sequencing project: providing services to taxonomists for standard genome sequencing and annotation.</title>
        <authorList>
            <consortium name="The Broad Institute Genomics Platform"/>
            <consortium name="The Broad Institute Genome Sequencing Center for Infectious Disease"/>
            <person name="Wu L."/>
            <person name="Ma J."/>
        </authorList>
    </citation>
    <scope>NUCLEOTIDE SEQUENCE [LARGE SCALE GENOMIC DNA]</scope>
    <source>
        <strain evidence="2">KCTC 52232</strain>
    </source>
</reference>